<proteinExistence type="predicted"/>
<organism evidence="2 3">
    <name type="scientific">Methylobacterium brachythecii</name>
    <dbReference type="NCBI Taxonomy" id="1176177"/>
    <lineage>
        <taxon>Bacteria</taxon>
        <taxon>Pseudomonadati</taxon>
        <taxon>Pseudomonadota</taxon>
        <taxon>Alphaproteobacteria</taxon>
        <taxon>Hyphomicrobiales</taxon>
        <taxon>Methylobacteriaceae</taxon>
        <taxon>Methylobacterium</taxon>
    </lineage>
</organism>
<gene>
    <name evidence="1" type="ORF">GCM10007884_30920</name>
    <name evidence="2" type="ORF">GGR33_003754</name>
</gene>
<dbReference type="EMBL" id="JACIDN010000007">
    <property type="protein sequence ID" value="MBB3904235.1"/>
    <property type="molecule type" value="Genomic_DNA"/>
</dbReference>
<evidence type="ECO:0000313" key="2">
    <source>
        <dbReference type="EMBL" id="MBB3904235.1"/>
    </source>
</evidence>
<dbReference type="Proteomes" id="UP000517759">
    <property type="component" value="Unassembled WGS sequence"/>
</dbReference>
<accession>A0A7W6F8B6</accession>
<name>A0A7W6F8B6_9HYPH</name>
<sequence>MFERPLTVTELVNAQIYEQDRKASRGRVGRQNGAAKRQRLTGTQACFLPIAERDVLAMRLRALVAQSPLDLNADRALRLIVGAEPSYRLPGCAALLLTHRDAVLLGNVMRRMGGELPSLARIDAIACRDERKAS</sequence>
<reference evidence="4" key="2">
    <citation type="journal article" date="2019" name="Int. J. Syst. Evol. Microbiol.">
        <title>The Global Catalogue of Microorganisms (GCM) 10K type strain sequencing project: providing services to taxonomists for standard genome sequencing and annotation.</title>
        <authorList>
            <consortium name="The Broad Institute Genomics Platform"/>
            <consortium name="The Broad Institute Genome Sequencing Center for Infectious Disease"/>
            <person name="Wu L."/>
            <person name="Ma J."/>
        </authorList>
    </citation>
    <scope>NUCLEOTIDE SEQUENCE [LARGE SCALE GENOMIC DNA]</scope>
    <source>
        <strain evidence="4">NBRC 107710</strain>
    </source>
</reference>
<dbReference type="Proteomes" id="UP001156881">
    <property type="component" value="Unassembled WGS sequence"/>
</dbReference>
<reference evidence="2 3" key="3">
    <citation type="submission" date="2020-08" db="EMBL/GenBank/DDBJ databases">
        <title>Genomic Encyclopedia of Type Strains, Phase IV (KMG-IV): sequencing the most valuable type-strain genomes for metagenomic binning, comparative biology and taxonomic classification.</title>
        <authorList>
            <person name="Goeker M."/>
        </authorList>
    </citation>
    <scope>NUCLEOTIDE SEQUENCE [LARGE SCALE GENOMIC DNA]</scope>
    <source>
        <strain evidence="2 3">DSM 24105</strain>
    </source>
</reference>
<dbReference type="RefSeq" id="WP_183507908.1">
    <property type="nucleotide sequence ID" value="NZ_BSPG01000018.1"/>
</dbReference>
<evidence type="ECO:0000313" key="3">
    <source>
        <dbReference type="Proteomes" id="UP000517759"/>
    </source>
</evidence>
<keyword evidence="4" id="KW-1185">Reference proteome</keyword>
<reference evidence="1" key="1">
    <citation type="journal article" date="2014" name="Int. J. Syst. Evol. Microbiol.">
        <title>Complete genome of a new Firmicutes species belonging to the dominant human colonic microbiota ('Ruminococcus bicirculans') reveals two chromosomes and a selective capacity to utilize plant glucans.</title>
        <authorList>
            <consortium name="NISC Comparative Sequencing Program"/>
            <person name="Wegmann U."/>
            <person name="Louis P."/>
            <person name="Goesmann A."/>
            <person name="Henrissat B."/>
            <person name="Duncan S.H."/>
            <person name="Flint H.J."/>
        </authorList>
    </citation>
    <scope>NUCLEOTIDE SEQUENCE</scope>
    <source>
        <strain evidence="1">NBRC 107710</strain>
    </source>
</reference>
<evidence type="ECO:0000313" key="1">
    <source>
        <dbReference type="EMBL" id="GLS45103.1"/>
    </source>
</evidence>
<protein>
    <submittedName>
        <fullName evidence="2">Uncharacterized protein</fullName>
    </submittedName>
</protein>
<dbReference type="AlphaFoldDB" id="A0A7W6F8B6"/>
<reference evidence="1" key="4">
    <citation type="submission" date="2023-01" db="EMBL/GenBank/DDBJ databases">
        <title>Draft genome sequence of Methylobacterium brachythecii strain NBRC 107710.</title>
        <authorList>
            <person name="Sun Q."/>
            <person name="Mori K."/>
        </authorList>
    </citation>
    <scope>NUCLEOTIDE SEQUENCE</scope>
    <source>
        <strain evidence="1">NBRC 107710</strain>
    </source>
</reference>
<comment type="caution">
    <text evidence="2">The sequence shown here is derived from an EMBL/GenBank/DDBJ whole genome shotgun (WGS) entry which is preliminary data.</text>
</comment>
<evidence type="ECO:0000313" key="4">
    <source>
        <dbReference type="Proteomes" id="UP001156881"/>
    </source>
</evidence>
<dbReference type="EMBL" id="BSPG01000018">
    <property type="protein sequence ID" value="GLS45103.1"/>
    <property type="molecule type" value="Genomic_DNA"/>
</dbReference>